<sequence length="382" mass="41905">MPSGERIGHHYSHAQLLVSLPGGLDHRASLDAIVVPTARTPQHLDNAIALARTLDCSLLVLCSKDARADWAAERASGVKDCFAVDIGAPRMPRFETSGFLPSSLSRRTDTSLKRNVGLAVAVMAGWRRVVFLDDDMVIQRAENVLEAVRLLDELAAVGLKNDGFPDNSVVCHALRAVGKRQDSFIGGGALAVVAGPNTSFFPTVYNEDWFFLLDSDDGLNPVTVAGAVTQEAFNPYENPDRAASEEFGDCLAEGVYALLDNGGSLRDADDSYWQQFLKDRSLMIADIQARTPGLAWPLAEKNQLRLALEAALGQLARISPQHCTSYLDLWQRDRKRWRDYLGSMPVVGAPEALRRLGMVPAKRQGRFESRSRIGTLRTDCLE</sequence>
<protein>
    <recommendedName>
        <fullName evidence="3">Glycosyltransferase family 2 protein</fullName>
    </recommendedName>
</protein>
<accession>A0ABN2HPS9</accession>
<organism evidence="1 2">
    <name type="scientific">Fodinicola feengrottensis</name>
    <dbReference type="NCBI Taxonomy" id="435914"/>
    <lineage>
        <taxon>Bacteria</taxon>
        <taxon>Bacillati</taxon>
        <taxon>Actinomycetota</taxon>
        <taxon>Actinomycetes</taxon>
        <taxon>Mycobacteriales</taxon>
        <taxon>Fodinicola</taxon>
    </lineage>
</organism>
<evidence type="ECO:0000313" key="2">
    <source>
        <dbReference type="Proteomes" id="UP001500618"/>
    </source>
</evidence>
<name>A0ABN2HPS9_9ACTN</name>
<dbReference type="EMBL" id="BAAANY010000019">
    <property type="protein sequence ID" value="GAA1691404.1"/>
    <property type="molecule type" value="Genomic_DNA"/>
</dbReference>
<gene>
    <name evidence="1" type="ORF">GCM10009765_46020</name>
</gene>
<comment type="caution">
    <text evidence="1">The sequence shown here is derived from an EMBL/GenBank/DDBJ whole genome shotgun (WGS) entry which is preliminary data.</text>
</comment>
<evidence type="ECO:0000313" key="1">
    <source>
        <dbReference type="EMBL" id="GAA1691404.1"/>
    </source>
</evidence>
<dbReference type="Proteomes" id="UP001500618">
    <property type="component" value="Unassembled WGS sequence"/>
</dbReference>
<keyword evidence="2" id="KW-1185">Reference proteome</keyword>
<proteinExistence type="predicted"/>
<evidence type="ECO:0008006" key="3">
    <source>
        <dbReference type="Google" id="ProtNLM"/>
    </source>
</evidence>
<reference evidence="1 2" key="1">
    <citation type="journal article" date="2019" name="Int. J. Syst. Evol. Microbiol.">
        <title>The Global Catalogue of Microorganisms (GCM) 10K type strain sequencing project: providing services to taxonomists for standard genome sequencing and annotation.</title>
        <authorList>
            <consortium name="The Broad Institute Genomics Platform"/>
            <consortium name="The Broad Institute Genome Sequencing Center for Infectious Disease"/>
            <person name="Wu L."/>
            <person name="Ma J."/>
        </authorList>
    </citation>
    <scope>NUCLEOTIDE SEQUENCE [LARGE SCALE GENOMIC DNA]</scope>
    <source>
        <strain evidence="1 2">JCM 14718</strain>
    </source>
</reference>